<reference evidence="2 3" key="1">
    <citation type="submission" date="2024-09" db="EMBL/GenBank/DDBJ databases">
        <title>Chromosome-scale assembly of Riccia fluitans.</title>
        <authorList>
            <person name="Paukszto L."/>
            <person name="Sawicki J."/>
            <person name="Karawczyk K."/>
            <person name="Piernik-Szablinska J."/>
            <person name="Szczecinska M."/>
            <person name="Mazdziarz M."/>
        </authorList>
    </citation>
    <scope>NUCLEOTIDE SEQUENCE [LARGE SCALE GENOMIC DNA]</scope>
    <source>
        <strain evidence="2">Rf_01</strain>
        <tissue evidence="2">Aerial parts of the thallus</tissue>
    </source>
</reference>
<dbReference type="EMBL" id="JBHFFA010000007">
    <property type="protein sequence ID" value="KAL2612390.1"/>
    <property type="molecule type" value="Genomic_DNA"/>
</dbReference>
<dbReference type="Proteomes" id="UP001605036">
    <property type="component" value="Unassembled WGS sequence"/>
</dbReference>
<dbReference type="AlphaFoldDB" id="A0ABD1XTW7"/>
<comment type="caution">
    <text evidence="2">The sequence shown here is derived from an EMBL/GenBank/DDBJ whole genome shotgun (WGS) entry which is preliminary data.</text>
</comment>
<feature type="region of interest" description="Disordered" evidence="1">
    <location>
        <begin position="127"/>
        <end position="148"/>
    </location>
</feature>
<evidence type="ECO:0000256" key="1">
    <source>
        <dbReference type="SAM" id="MobiDB-lite"/>
    </source>
</evidence>
<organism evidence="2 3">
    <name type="scientific">Riccia fluitans</name>
    <dbReference type="NCBI Taxonomy" id="41844"/>
    <lineage>
        <taxon>Eukaryota</taxon>
        <taxon>Viridiplantae</taxon>
        <taxon>Streptophyta</taxon>
        <taxon>Embryophyta</taxon>
        <taxon>Marchantiophyta</taxon>
        <taxon>Marchantiopsida</taxon>
        <taxon>Marchantiidae</taxon>
        <taxon>Marchantiales</taxon>
        <taxon>Ricciaceae</taxon>
        <taxon>Riccia</taxon>
    </lineage>
</organism>
<protein>
    <recommendedName>
        <fullName evidence="4">Transposase</fullName>
    </recommendedName>
</protein>
<evidence type="ECO:0000313" key="3">
    <source>
        <dbReference type="Proteomes" id="UP001605036"/>
    </source>
</evidence>
<proteinExistence type="predicted"/>
<feature type="region of interest" description="Disordered" evidence="1">
    <location>
        <begin position="22"/>
        <end position="102"/>
    </location>
</feature>
<accession>A0ABD1XTW7</accession>
<name>A0ABD1XTW7_9MARC</name>
<gene>
    <name evidence="2" type="ORF">R1flu_024082</name>
</gene>
<feature type="compositionally biased region" description="Polar residues" evidence="1">
    <location>
        <begin position="135"/>
        <end position="148"/>
    </location>
</feature>
<keyword evidence="3" id="KW-1185">Reference proteome</keyword>
<evidence type="ECO:0000313" key="2">
    <source>
        <dbReference type="EMBL" id="KAL2612390.1"/>
    </source>
</evidence>
<sequence length="148" mass="16714">MDGKLVELFDLDELKRPRKIVRSNPSKKIEGRPMTKRRREKDALTIVPYEAPRPDRPTAAIDGSSLSSFENGVPLPPNVGAEAPTSRKGKEKMAMQPENAFEDEVRKELRELKEAITMIHQEAKAIARSQKKTSRSIIYQSKQSHGGY</sequence>
<evidence type="ECO:0008006" key="4">
    <source>
        <dbReference type="Google" id="ProtNLM"/>
    </source>
</evidence>